<dbReference type="AlphaFoldDB" id="A0A812IP35"/>
<organism evidence="3 4">
    <name type="scientific">Symbiodinium natans</name>
    <dbReference type="NCBI Taxonomy" id="878477"/>
    <lineage>
        <taxon>Eukaryota</taxon>
        <taxon>Sar</taxon>
        <taxon>Alveolata</taxon>
        <taxon>Dinophyceae</taxon>
        <taxon>Suessiales</taxon>
        <taxon>Symbiodiniaceae</taxon>
        <taxon>Symbiodinium</taxon>
    </lineage>
</organism>
<feature type="region of interest" description="Disordered" evidence="1">
    <location>
        <begin position="1"/>
        <end position="97"/>
    </location>
</feature>
<feature type="compositionally biased region" description="Basic and acidic residues" evidence="1">
    <location>
        <begin position="275"/>
        <end position="292"/>
    </location>
</feature>
<dbReference type="Pfam" id="PF18723">
    <property type="entry name" value="HMUDK_hel"/>
    <property type="match status" value="1"/>
</dbReference>
<evidence type="ECO:0000313" key="4">
    <source>
        <dbReference type="Proteomes" id="UP000604046"/>
    </source>
</evidence>
<dbReference type="OrthoDB" id="448066at2759"/>
<feature type="compositionally biased region" description="Basic and acidic residues" evidence="1">
    <location>
        <begin position="733"/>
        <end position="746"/>
    </location>
</feature>
<feature type="region of interest" description="Disordered" evidence="1">
    <location>
        <begin position="269"/>
        <end position="312"/>
    </location>
</feature>
<feature type="compositionally biased region" description="Basic and acidic residues" evidence="1">
    <location>
        <begin position="522"/>
        <end position="555"/>
    </location>
</feature>
<evidence type="ECO:0000256" key="1">
    <source>
        <dbReference type="SAM" id="MobiDB-lite"/>
    </source>
</evidence>
<dbReference type="EMBL" id="CAJNDS010000291">
    <property type="protein sequence ID" value="CAE7039562.1"/>
    <property type="molecule type" value="Genomic_DNA"/>
</dbReference>
<dbReference type="Proteomes" id="UP000604046">
    <property type="component" value="Unassembled WGS sequence"/>
</dbReference>
<evidence type="ECO:0000259" key="2">
    <source>
        <dbReference type="Pfam" id="PF18723"/>
    </source>
</evidence>
<feature type="compositionally biased region" description="Basic and acidic residues" evidence="1">
    <location>
        <begin position="659"/>
        <end position="686"/>
    </location>
</feature>
<reference evidence="3" key="1">
    <citation type="submission" date="2021-02" db="EMBL/GenBank/DDBJ databases">
        <authorList>
            <person name="Dougan E. K."/>
            <person name="Rhodes N."/>
            <person name="Thang M."/>
            <person name="Chan C."/>
        </authorList>
    </citation>
    <scope>NUCLEOTIDE SEQUENCE</scope>
</reference>
<dbReference type="InterPro" id="IPR040684">
    <property type="entry name" value="HMUDK_hel"/>
</dbReference>
<feature type="region of interest" description="Disordered" evidence="1">
    <location>
        <begin position="221"/>
        <end position="256"/>
    </location>
</feature>
<feature type="region of interest" description="Disordered" evidence="1">
    <location>
        <begin position="421"/>
        <end position="555"/>
    </location>
</feature>
<sequence>MSSGPVPAGFVPELPPPGDAGDERQSNSSSRSRSPRGLDSTPKASFSQREAHRRALQRTRTSGAATPRRRALRHHPSEESKFHPNHRAVQGPHGHGQSAITEIDLHTVAVKIEGFHQTPLDGLYRRREAVMIANHPTFFHTQGETFLYKSDSSRWTISPTSLRNENLVEAAKRGETPGIAYQKAADKGMECIWMEFLHKRWVDTKPSVRTLNFEEYERQALSRQKRAAPLPRERRKVSSVPVRHTAPRAQPLPSRQAVLEPKLSAEQLLQQAQQEVRREARDEKRQRREQRASQKAQSARSGGAGQIGQIESTGSTASSLSISMAAPAEKGSLLGSAATSLPPAAAVAKESPLLSAASVTPAPALAAPAKAALLAAASAMAPKLPPSEASPLLSALVLQPSPPSLSAQDQVVLASTSKVSVLPPKEAPPTAPKMPSAVLPPQRKVGPEVPPEALQPPPQEPPPPAPPAPPAGSEALRKPEADESGPPSLVSTPSPHPLLDPSKARPSIPKTPPKAKSSFPKRRSDPGDDKVDSFLERLTGKAPKHAEAGKEQHWQQWDDWRWQDREWDWASNWQDQWKDGAWKANDDRWPDKAAAQNQWFGHKDSWWAQKHRESGHESKASWESWEWQDGEPWGNWNNSSPAEAGSGTGTCHWAGSEQAADKKLKDGKDSKEKAKEKKDKKEEKKEKKERKEKHKDKKEKDKKEKEAHEASEAVAKVPVPKAPDQAVLEEGLSDARKGEVEAHTAKGPDPSLARDMGVGDPRDLHVKAASCEYGFPPSVDGFFLFMRERERIRLRRERSQSYPWTDDAVLRHLRLRNVKKEHDRTSTLIRRLLLPLDDKWRSSTTAQQKRAVVRQYVLSVGLWRRFGTVDFINRAGLVSGDATPEDLCAKASTLALDLWKDGIHSCCDAYGPTSRAHAAELCAWLGEEACKHLPVAMQLHPRHGQQMMKSLVNDAGLETVRSGLLQVLNKDGQPFRSLCEKADALADALVDQGPVRFQRLVQLLGAAEGHGISNGVYAAEIVRDLLPTPICSSGCVDIDHWAPLDRPTRCCLDRLAGRPLPKGARRNEAVPNEVLLEELLRIYGRRHQLWPASIEDAPSVDLHLLDLRAQLAEFERYQRAKEGRPSRMPFVVRS</sequence>
<name>A0A812IP35_9DINO</name>
<feature type="domain" description="5-hmdU DNA kinase helical" evidence="2">
    <location>
        <begin position="779"/>
        <end position="831"/>
    </location>
</feature>
<feature type="region of interest" description="Disordered" evidence="1">
    <location>
        <begin position="608"/>
        <end position="754"/>
    </location>
</feature>
<accession>A0A812IP35</accession>
<keyword evidence="4" id="KW-1185">Reference proteome</keyword>
<comment type="caution">
    <text evidence="3">The sequence shown here is derived from an EMBL/GenBank/DDBJ whole genome shotgun (WGS) entry which is preliminary data.</text>
</comment>
<feature type="compositionally biased region" description="Basic and acidic residues" evidence="1">
    <location>
        <begin position="608"/>
        <end position="620"/>
    </location>
</feature>
<feature type="compositionally biased region" description="Basic and acidic residues" evidence="1">
    <location>
        <begin position="698"/>
        <end position="711"/>
    </location>
</feature>
<feature type="compositionally biased region" description="Pro residues" evidence="1">
    <location>
        <begin position="448"/>
        <end position="470"/>
    </location>
</feature>
<gene>
    <name evidence="3" type="primary">Wdr53</name>
    <name evidence="3" type="ORF">SNAT2548_LOCUS4708</name>
</gene>
<evidence type="ECO:0000313" key="3">
    <source>
        <dbReference type="EMBL" id="CAE7039562.1"/>
    </source>
</evidence>
<proteinExistence type="predicted"/>
<feature type="compositionally biased region" description="Basic residues" evidence="1">
    <location>
        <begin position="687"/>
        <end position="697"/>
    </location>
</feature>
<protein>
    <submittedName>
        <fullName evidence="3">Wdr53 protein</fullName>
    </submittedName>
</protein>